<organism evidence="2 3">
    <name type="scientific">Herrania umbratica</name>
    <dbReference type="NCBI Taxonomy" id="108875"/>
    <lineage>
        <taxon>Eukaryota</taxon>
        <taxon>Viridiplantae</taxon>
        <taxon>Streptophyta</taxon>
        <taxon>Embryophyta</taxon>
        <taxon>Tracheophyta</taxon>
        <taxon>Spermatophyta</taxon>
        <taxon>Magnoliopsida</taxon>
        <taxon>eudicotyledons</taxon>
        <taxon>Gunneridae</taxon>
        <taxon>Pentapetalae</taxon>
        <taxon>rosids</taxon>
        <taxon>malvids</taxon>
        <taxon>Malvales</taxon>
        <taxon>Malvaceae</taxon>
        <taxon>Byttnerioideae</taxon>
        <taxon>Herrania</taxon>
    </lineage>
</organism>
<dbReference type="PANTHER" id="PTHR33985:SF21">
    <property type="entry name" value="FASCICLIN-LIKE ARABINOGALACTAN PROTEIN 20-RELATED"/>
    <property type="match status" value="1"/>
</dbReference>
<dbReference type="RefSeq" id="XP_021299342.1">
    <property type="nucleotide sequence ID" value="XM_021443667.1"/>
</dbReference>
<dbReference type="GeneID" id="110428003"/>
<sequence length="248" mass="27213">MGPTRHLASGILNLESSTATIFAPSESAFAQSGQSSLVQLQYHISSTGLSAETLKILPSGARIPKLSSNYSLIGTDDFFDPSFEILPCFPVEHDADSFYKEASFDVDLYDQASDLLMSRGYTNMATFLGIQLGGFSPRTRLTIFASVDEAIEAGIRSFSGYIPETCSSQFGLLFAKGFMINVTKSGDIVFLNDVPVIFPEMYNSHCLIVHGLTQLIMPPKRQELEEESLSELRDYGQNLPNFDEYGGP</sequence>
<evidence type="ECO:0000313" key="3">
    <source>
        <dbReference type="RefSeq" id="XP_021299342.1"/>
    </source>
</evidence>
<protein>
    <submittedName>
        <fullName evidence="3">Fasciclin-like arabinogalactan protein 20</fullName>
    </submittedName>
</protein>
<dbReference type="PANTHER" id="PTHR33985">
    <property type="entry name" value="OS02G0491300 PROTEIN-RELATED"/>
    <property type="match status" value="1"/>
</dbReference>
<keyword evidence="2" id="KW-1185">Reference proteome</keyword>
<accession>A0A6J1BIH1</accession>
<dbReference type="Proteomes" id="UP000504621">
    <property type="component" value="Unplaced"/>
</dbReference>
<reference evidence="3" key="1">
    <citation type="submission" date="2025-08" db="UniProtKB">
        <authorList>
            <consortium name="RefSeq"/>
        </authorList>
    </citation>
    <scope>IDENTIFICATION</scope>
    <source>
        <tissue evidence="3">Leaf</tissue>
    </source>
</reference>
<dbReference type="InterPro" id="IPR052806">
    <property type="entry name" value="Fasciclin-like_AGP"/>
</dbReference>
<name>A0A6J1BIH1_9ROSI</name>
<gene>
    <name evidence="3" type="primary">LOC110428003</name>
</gene>
<feature type="region of interest" description="Disordered" evidence="1">
    <location>
        <begin position="227"/>
        <end position="248"/>
    </location>
</feature>
<dbReference type="OrthoDB" id="938419at2759"/>
<evidence type="ECO:0000256" key="1">
    <source>
        <dbReference type="SAM" id="MobiDB-lite"/>
    </source>
</evidence>
<proteinExistence type="predicted"/>
<dbReference type="AlphaFoldDB" id="A0A6J1BIH1"/>
<evidence type="ECO:0000313" key="2">
    <source>
        <dbReference type="Proteomes" id="UP000504621"/>
    </source>
</evidence>